<dbReference type="InterPro" id="IPR001128">
    <property type="entry name" value="Cyt_P450"/>
</dbReference>
<evidence type="ECO:0000256" key="13">
    <source>
        <dbReference type="PIRSR" id="PIRSR602401-1"/>
    </source>
</evidence>
<keyword evidence="16" id="KW-1185">Reference proteome</keyword>
<protein>
    <recommendedName>
        <fullName evidence="17">Cytochrome P450</fullName>
    </recommendedName>
</protein>
<dbReference type="CDD" id="cd11065">
    <property type="entry name" value="CYP64-like"/>
    <property type="match status" value="1"/>
</dbReference>
<evidence type="ECO:0000256" key="8">
    <source>
        <dbReference type="ARBA" id="ARBA00022989"/>
    </source>
</evidence>
<dbReference type="InterPro" id="IPR002401">
    <property type="entry name" value="Cyt_P450_E_grp-I"/>
</dbReference>
<evidence type="ECO:0000256" key="10">
    <source>
        <dbReference type="ARBA" id="ARBA00023004"/>
    </source>
</evidence>
<accession>M2RFD0</accession>
<proteinExistence type="inferred from homology"/>
<dbReference type="InterPro" id="IPR017972">
    <property type="entry name" value="Cyt_P450_CS"/>
</dbReference>
<evidence type="ECO:0000256" key="3">
    <source>
        <dbReference type="ARBA" id="ARBA00005179"/>
    </source>
</evidence>
<dbReference type="HOGENOM" id="CLU_001570_2_3_1"/>
<evidence type="ECO:0000256" key="1">
    <source>
        <dbReference type="ARBA" id="ARBA00001971"/>
    </source>
</evidence>
<evidence type="ECO:0000256" key="9">
    <source>
        <dbReference type="ARBA" id="ARBA00023002"/>
    </source>
</evidence>
<dbReference type="OrthoDB" id="2751434at2759"/>
<keyword evidence="11 14" id="KW-0503">Monooxygenase</keyword>
<name>M2RFD0_CERS8</name>
<dbReference type="PROSITE" id="PS00086">
    <property type="entry name" value="CYTOCHROME_P450"/>
    <property type="match status" value="1"/>
</dbReference>
<dbReference type="PANTHER" id="PTHR46300">
    <property type="entry name" value="P450, PUTATIVE (EUROFUNG)-RELATED-RELATED"/>
    <property type="match status" value="1"/>
</dbReference>
<organism evidence="15 16">
    <name type="scientific">Ceriporiopsis subvermispora (strain B)</name>
    <name type="common">White-rot fungus</name>
    <name type="synonym">Gelatoporia subvermispora</name>
    <dbReference type="NCBI Taxonomy" id="914234"/>
    <lineage>
        <taxon>Eukaryota</taxon>
        <taxon>Fungi</taxon>
        <taxon>Dikarya</taxon>
        <taxon>Basidiomycota</taxon>
        <taxon>Agaricomycotina</taxon>
        <taxon>Agaricomycetes</taxon>
        <taxon>Polyporales</taxon>
        <taxon>Gelatoporiaceae</taxon>
        <taxon>Gelatoporia</taxon>
    </lineage>
</organism>
<keyword evidence="8" id="KW-1133">Transmembrane helix</keyword>
<evidence type="ECO:0000256" key="5">
    <source>
        <dbReference type="ARBA" id="ARBA00022617"/>
    </source>
</evidence>
<evidence type="ECO:0000256" key="12">
    <source>
        <dbReference type="ARBA" id="ARBA00023136"/>
    </source>
</evidence>
<dbReference type="InterPro" id="IPR050364">
    <property type="entry name" value="Cytochrome_P450_fung"/>
</dbReference>
<evidence type="ECO:0000256" key="6">
    <source>
        <dbReference type="ARBA" id="ARBA00022692"/>
    </source>
</evidence>
<reference evidence="15 16" key="1">
    <citation type="journal article" date="2012" name="Proc. Natl. Acad. Sci. U.S.A.">
        <title>Comparative genomics of Ceriporiopsis subvermispora and Phanerochaete chrysosporium provide insight into selective ligninolysis.</title>
        <authorList>
            <person name="Fernandez-Fueyo E."/>
            <person name="Ruiz-Duenas F.J."/>
            <person name="Ferreira P."/>
            <person name="Floudas D."/>
            <person name="Hibbett D.S."/>
            <person name="Canessa P."/>
            <person name="Larrondo L.F."/>
            <person name="James T.Y."/>
            <person name="Seelenfreund D."/>
            <person name="Lobos S."/>
            <person name="Polanco R."/>
            <person name="Tello M."/>
            <person name="Honda Y."/>
            <person name="Watanabe T."/>
            <person name="Watanabe T."/>
            <person name="Ryu J.S."/>
            <person name="Kubicek C.P."/>
            <person name="Schmoll M."/>
            <person name="Gaskell J."/>
            <person name="Hammel K.E."/>
            <person name="St John F.J."/>
            <person name="Vanden Wymelenberg A."/>
            <person name="Sabat G."/>
            <person name="Splinter BonDurant S."/>
            <person name="Syed K."/>
            <person name="Yadav J.S."/>
            <person name="Doddapaneni H."/>
            <person name="Subramanian V."/>
            <person name="Lavin J.L."/>
            <person name="Oguiza J.A."/>
            <person name="Perez G."/>
            <person name="Pisabarro A.G."/>
            <person name="Ramirez L."/>
            <person name="Santoyo F."/>
            <person name="Master E."/>
            <person name="Coutinho P.M."/>
            <person name="Henrissat B."/>
            <person name="Lombard V."/>
            <person name="Magnuson J.K."/>
            <person name="Kuees U."/>
            <person name="Hori C."/>
            <person name="Igarashi K."/>
            <person name="Samejima M."/>
            <person name="Held B.W."/>
            <person name="Barry K.W."/>
            <person name="LaButti K.M."/>
            <person name="Lapidus A."/>
            <person name="Lindquist E.A."/>
            <person name="Lucas S.M."/>
            <person name="Riley R."/>
            <person name="Salamov A.A."/>
            <person name="Hoffmeister D."/>
            <person name="Schwenk D."/>
            <person name="Hadar Y."/>
            <person name="Yarden O."/>
            <person name="de Vries R.P."/>
            <person name="Wiebenga A."/>
            <person name="Stenlid J."/>
            <person name="Eastwood D."/>
            <person name="Grigoriev I.V."/>
            <person name="Berka R.M."/>
            <person name="Blanchette R.A."/>
            <person name="Kersten P."/>
            <person name="Martinez A.T."/>
            <person name="Vicuna R."/>
            <person name="Cullen D."/>
        </authorList>
    </citation>
    <scope>NUCLEOTIDE SEQUENCE [LARGE SCALE GENOMIC DNA]</scope>
    <source>
        <strain evidence="15 16">B</strain>
    </source>
</reference>
<dbReference type="PANTHER" id="PTHR46300:SF7">
    <property type="entry name" value="P450, PUTATIVE (EUROFUNG)-RELATED"/>
    <property type="match status" value="1"/>
</dbReference>
<dbReference type="EMBL" id="KB445796">
    <property type="protein sequence ID" value="EMD37511.1"/>
    <property type="molecule type" value="Genomic_DNA"/>
</dbReference>
<dbReference type="AlphaFoldDB" id="M2RFD0"/>
<keyword evidence="7 13" id="KW-0479">Metal-binding</keyword>
<dbReference type="PRINTS" id="PR00385">
    <property type="entry name" value="P450"/>
</dbReference>
<keyword evidence="10 13" id="KW-0408">Iron</keyword>
<keyword evidence="6" id="KW-0812">Transmembrane</keyword>
<evidence type="ECO:0000313" key="16">
    <source>
        <dbReference type="Proteomes" id="UP000016930"/>
    </source>
</evidence>
<dbReference type="GO" id="GO:0016705">
    <property type="term" value="F:oxidoreductase activity, acting on paired donors, with incorporation or reduction of molecular oxygen"/>
    <property type="evidence" value="ECO:0007669"/>
    <property type="project" value="InterPro"/>
</dbReference>
<dbReference type="GO" id="GO:0005506">
    <property type="term" value="F:iron ion binding"/>
    <property type="evidence" value="ECO:0007669"/>
    <property type="project" value="InterPro"/>
</dbReference>
<keyword evidence="12" id="KW-0472">Membrane</keyword>
<dbReference type="Proteomes" id="UP000016930">
    <property type="component" value="Unassembled WGS sequence"/>
</dbReference>
<evidence type="ECO:0000313" key="15">
    <source>
        <dbReference type="EMBL" id="EMD37511.1"/>
    </source>
</evidence>
<comment type="similarity">
    <text evidence="4 14">Belongs to the cytochrome P450 family.</text>
</comment>
<keyword evidence="5 13" id="KW-0349">Heme</keyword>
<sequence>MPLNIVLATSVLGLLLAFWRMRLRSKTSSYRTLPLPPGPKPLPLIGNTFHVPKSTEHPWRTYAKWAQTHGDVVHIQVLRKHLIVIHSLDGVHDLFDRRSSIYSDREITETIKLTGWDWNLGMMNYGQEWRAHRRLFYQYMNEQIVHTYDAHVRNGTRHLLKLLHRDPKAYVRHLRYAIAEVVLSMTYGIKVESGDDSYVKMLEAAMESAEDALLPGSFWVDFMPVLKYVPSWVPGAGWQKKFAAWREETNAVRNVPWDNVVDDGPVPSIASQMLDQLSHLDTDARTRMVQTVQKVCAVVYAGAADTISSTLQTFILAMVLYPEAQGLAQAELSNVVGHRRLPDFSDLSALPYTGALLKECMRWQPVGPLGVPHRCTADNEYRGWLIPKGAVVFQNIWSILHDPETFPDPEKFDPGRYLQDGVPNPDVPDPAAVVFGAGRRVCPGRHFANTVLLLSVTRILHAFDITPVLNTDGSPINPKVEMTSGFVTHPVPFACDIKARGSWAEALIVG</sequence>
<dbReference type="GO" id="GO:0020037">
    <property type="term" value="F:heme binding"/>
    <property type="evidence" value="ECO:0007669"/>
    <property type="project" value="InterPro"/>
</dbReference>
<gene>
    <name evidence="15" type="ORF">CERSUDRAFT_114152</name>
</gene>
<comment type="pathway">
    <text evidence="3">Secondary metabolite biosynthesis.</text>
</comment>
<keyword evidence="9 14" id="KW-0560">Oxidoreductase</keyword>
<dbReference type="SUPFAM" id="SSF48264">
    <property type="entry name" value="Cytochrome P450"/>
    <property type="match status" value="1"/>
</dbReference>
<feature type="binding site" description="axial binding residue" evidence="13">
    <location>
        <position position="442"/>
    </location>
    <ligand>
        <name>heme</name>
        <dbReference type="ChEBI" id="CHEBI:30413"/>
    </ligand>
    <ligandPart>
        <name>Fe</name>
        <dbReference type="ChEBI" id="CHEBI:18248"/>
    </ligandPart>
</feature>
<dbReference type="InterPro" id="IPR036396">
    <property type="entry name" value="Cyt_P450_sf"/>
</dbReference>
<dbReference type="Gene3D" id="1.10.630.10">
    <property type="entry name" value="Cytochrome P450"/>
    <property type="match status" value="1"/>
</dbReference>
<evidence type="ECO:0008006" key="17">
    <source>
        <dbReference type="Google" id="ProtNLM"/>
    </source>
</evidence>
<evidence type="ECO:0000256" key="14">
    <source>
        <dbReference type="RuleBase" id="RU000461"/>
    </source>
</evidence>
<dbReference type="GO" id="GO:0004497">
    <property type="term" value="F:monooxygenase activity"/>
    <property type="evidence" value="ECO:0007669"/>
    <property type="project" value="UniProtKB-KW"/>
</dbReference>
<dbReference type="GO" id="GO:0016020">
    <property type="term" value="C:membrane"/>
    <property type="evidence" value="ECO:0007669"/>
    <property type="project" value="UniProtKB-SubCell"/>
</dbReference>
<dbReference type="PRINTS" id="PR00463">
    <property type="entry name" value="EP450I"/>
</dbReference>
<evidence type="ECO:0000256" key="2">
    <source>
        <dbReference type="ARBA" id="ARBA00004167"/>
    </source>
</evidence>
<dbReference type="Pfam" id="PF00067">
    <property type="entry name" value="p450"/>
    <property type="match status" value="1"/>
</dbReference>
<evidence type="ECO:0000256" key="4">
    <source>
        <dbReference type="ARBA" id="ARBA00010617"/>
    </source>
</evidence>
<dbReference type="STRING" id="914234.M2RFD0"/>
<comment type="cofactor">
    <cofactor evidence="1 13">
        <name>heme</name>
        <dbReference type="ChEBI" id="CHEBI:30413"/>
    </cofactor>
</comment>
<evidence type="ECO:0000256" key="11">
    <source>
        <dbReference type="ARBA" id="ARBA00023033"/>
    </source>
</evidence>
<evidence type="ECO:0000256" key="7">
    <source>
        <dbReference type="ARBA" id="ARBA00022723"/>
    </source>
</evidence>
<comment type="subcellular location">
    <subcellularLocation>
        <location evidence="2">Membrane</location>
        <topology evidence="2">Single-pass membrane protein</topology>
    </subcellularLocation>
</comment>